<evidence type="ECO:0000313" key="12">
    <source>
        <dbReference type="Ensembl" id="ENSMMOP00000009210.1"/>
    </source>
</evidence>
<evidence type="ECO:0008006" key="14">
    <source>
        <dbReference type="Google" id="ProtNLM"/>
    </source>
</evidence>
<organism evidence="12 13">
    <name type="scientific">Mola mola</name>
    <name type="common">Ocean sunfish</name>
    <name type="synonym">Tetraodon mola</name>
    <dbReference type="NCBI Taxonomy" id="94237"/>
    <lineage>
        <taxon>Eukaryota</taxon>
        <taxon>Metazoa</taxon>
        <taxon>Chordata</taxon>
        <taxon>Craniata</taxon>
        <taxon>Vertebrata</taxon>
        <taxon>Euteleostomi</taxon>
        <taxon>Actinopterygii</taxon>
        <taxon>Neopterygii</taxon>
        <taxon>Teleostei</taxon>
        <taxon>Neoteleostei</taxon>
        <taxon>Acanthomorphata</taxon>
        <taxon>Eupercaria</taxon>
        <taxon>Tetraodontiformes</taxon>
        <taxon>Molidae</taxon>
        <taxon>Mola</taxon>
    </lineage>
</organism>
<keyword evidence="3" id="KW-0963">Cytoplasm</keyword>
<dbReference type="Ensembl" id="ENSMMOT00000009373.1">
    <property type="protein sequence ID" value="ENSMMOP00000009210.1"/>
    <property type="gene ID" value="ENSMMOG00000007119.1"/>
</dbReference>
<keyword evidence="8" id="KW-0966">Cell projection</keyword>
<evidence type="ECO:0000256" key="6">
    <source>
        <dbReference type="ARBA" id="ARBA00023069"/>
    </source>
</evidence>
<keyword evidence="7" id="KW-0206">Cytoskeleton</keyword>
<feature type="domain" description="Dynein heavy chain AAA lid" evidence="10">
    <location>
        <begin position="214"/>
        <end position="315"/>
    </location>
</feature>
<dbReference type="Pfam" id="PF18199">
    <property type="entry name" value="Dynein_C"/>
    <property type="match status" value="1"/>
</dbReference>
<dbReference type="Gene3D" id="3.10.490.20">
    <property type="match status" value="1"/>
</dbReference>
<dbReference type="Gene3D" id="1.10.8.720">
    <property type="entry name" value="Region D6 of dynein motor"/>
    <property type="match status" value="1"/>
</dbReference>
<evidence type="ECO:0000313" key="13">
    <source>
        <dbReference type="Proteomes" id="UP000261620"/>
    </source>
</evidence>
<keyword evidence="5" id="KW-0175">Coiled coil</keyword>
<protein>
    <recommendedName>
        <fullName evidence="14">Dynein, axonemal, heavy chain 6</fullName>
    </recommendedName>
</protein>
<keyword evidence="4" id="KW-0547">Nucleotide-binding</keyword>
<dbReference type="InterPro" id="IPR042219">
    <property type="entry name" value="AAA_lid_11_sf"/>
</dbReference>
<evidence type="ECO:0000259" key="10">
    <source>
        <dbReference type="Pfam" id="PF18198"/>
    </source>
</evidence>
<dbReference type="InterPro" id="IPR027417">
    <property type="entry name" value="P-loop_NTPase"/>
</dbReference>
<dbReference type="InterPro" id="IPR041658">
    <property type="entry name" value="AAA_lid_11"/>
</dbReference>
<reference evidence="12" key="2">
    <citation type="submission" date="2025-09" db="UniProtKB">
        <authorList>
            <consortium name="Ensembl"/>
        </authorList>
    </citation>
    <scope>IDENTIFICATION</scope>
</reference>
<evidence type="ECO:0000259" key="11">
    <source>
        <dbReference type="Pfam" id="PF18199"/>
    </source>
</evidence>
<evidence type="ECO:0000256" key="5">
    <source>
        <dbReference type="ARBA" id="ARBA00023054"/>
    </source>
</evidence>
<dbReference type="Gene3D" id="3.40.50.300">
    <property type="entry name" value="P-loop containing nucleotide triphosphate hydrolases"/>
    <property type="match status" value="1"/>
</dbReference>
<dbReference type="Pfam" id="PF03028">
    <property type="entry name" value="Dynein_heavy"/>
    <property type="match status" value="1"/>
</dbReference>
<evidence type="ECO:0000259" key="9">
    <source>
        <dbReference type="Pfam" id="PF03028"/>
    </source>
</evidence>
<dbReference type="FunFam" id="3.40.50.300:FF:000320">
    <property type="entry name" value="Dynein, axonemal, heavy chain 5"/>
    <property type="match status" value="1"/>
</dbReference>
<dbReference type="PANTHER" id="PTHR22878">
    <property type="entry name" value="DYNEIN HEAVY CHAIN 6, AXONEMAL-LIKE-RELATED"/>
    <property type="match status" value="1"/>
</dbReference>
<evidence type="ECO:0000256" key="8">
    <source>
        <dbReference type="ARBA" id="ARBA00023273"/>
    </source>
</evidence>
<dbReference type="PANTHER" id="PTHR22878:SF68">
    <property type="entry name" value="DYNEIN HEAVY CHAIN 6, AXONEMAL-LIKE"/>
    <property type="match status" value="1"/>
</dbReference>
<evidence type="ECO:0000256" key="3">
    <source>
        <dbReference type="ARBA" id="ARBA00022490"/>
    </source>
</evidence>
<dbReference type="GO" id="GO:0007018">
    <property type="term" value="P:microtubule-based movement"/>
    <property type="evidence" value="ECO:0007669"/>
    <property type="project" value="InterPro"/>
</dbReference>
<reference evidence="12" key="1">
    <citation type="submission" date="2025-08" db="UniProtKB">
        <authorList>
            <consortium name="Ensembl"/>
        </authorList>
    </citation>
    <scope>IDENTIFICATION</scope>
</reference>
<evidence type="ECO:0000256" key="1">
    <source>
        <dbReference type="ARBA" id="ARBA00004138"/>
    </source>
</evidence>
<proteinExistence type="predicted"/>
<dbReference type="GO" id="GO:0045505">
    <property type="term" value="F:dynein intermediate chain binding"/>
    <property type="evidence" value="ECO:0007669"/>
    <property type="project" value="InterPro"/>
</dbReference>
<dbReference type="GO" id="GO:0000166">
    <property type="term" value="F:nucleotide binding"/>
    <property type="evidence" value="ECO:0007669"/>
    <property type="project" value="UniProtKB-KW"/>
</dbReference>
<dbReference type="GO" id="GO:0008569">
    <property type="term" value="F:minus-end-directed microtubule motor activity"/>
    <property type="evidence" value="ECO:0007669"/>
    <property type="project" value="InterPro"/>
</dbReference>
<dbReference type="Proteomes" id="UP000261620">
    <property type="component" value="Unplaced"/>
</dbReference>
<evidence type="ECO:0000256" key="2">
    <source>
        <dbReference type="ARBA" id="ARBA00004245"/>
    </source>
</evidence>
<accession>A0A3Q4AWL9</accession>
<feature type="domain" description="Dynein heavy chain region D6 P-loop" evidence="9">
    <location>
        <begin position="92"/>
        <end position="194"/>
    </location>
</feature>
<keyword evidence="6" id="KW-0969">Cilium</keyword>
<dbReference type="InterPro" id="IPR026983">
    <property type="entry name" value="DHC"/>
</dbReference>
<dbReference type="AlphaFoldDB" id="A0A3Q4AWL9"/>
<evidence type="ECO:0000256" key="4">
    <source>
        <dbReference type="ARBA" id="ARBA00022741"/>
    </source>
</evidence>
<comment type="subcellular location">
    <subcellularLocation>
        <location evidence="1">Cell projection</location>
        <location evidence="1">Cilium</location>
    </subcellularLocation>
    <subcellularLocation>
        <location evidence="2">Cytoplasm</location>
        <location evidence="2">Cytoskeleton</location>
    </subcellularLocation>
</comment>
<dbReference type="InterPro" id="IPR041228">
    <property type="entry name" value="Dynein_C"/>
</dbReference>
<evidence type="ECO:0000256" key="7">
    <source>
        <dbReference type="ARBA" id="ARBA00023212"/>
    </source>
</evidence>
<keyword evidence="13" id="KW-1185">Reference proteome</keyword>
<dbReference type="InterPro" id="IPR004273">
    <property type="entry name" value="Dynein_heavy_D6_P-loop"/>
</dbReference>
<dbReference type="GO" id="GO:0005929">
    <property type="term" value="C:cilium"/>
    <property type="evidence" value="ECO:0007669"/>
    <property type="project" value="UniProtKB-SubCell"/>
</dbReference>
<sequence>MTFASPLGRFQASINPEKWEDYVADLPPLEESKGEIRGHWNERLGTFQKLILIKSLIEEKVSQDEFVIVSLGKQFVENPPVDLANLYNDMSPSTPLIFILSTGSDPMGAFQRFAKERGFESISLGQGQGPIAEKMILEALKSGQWVFLQNCHLAVTGWTLINFCFHFSMDFRLFLSSMPTKVFPVTVLQNSVKVNTHIHTIPLQDKLSLCYFHLECALLNLNLYCKDGIIPWDALIYITGEITYGGRVTDAWDQRCLRTILKSFFSPQTLEPDYSFSTSGIYYAPETDQLEDYKKYIESLPIIDDPEVFGMHENANLRQETMTLISTILDVNPRSSAQHGAKSNDEIVCELAESILLKLPGKRAQTETNNVRLVMRYFLWFQSSLVTLQKAIAGLVVMSEEMDRIYTSFLNNQVPTHWSNSAYPSLKPLASWVKDLTLRTSFIQTWITLGQPKSFWISGFFFPQGFLTGKPLQDRGECSDHCYIHPHRSISFVTRQLPEPEDGVLVHGMFMDSCRWDDDNMVIEDALPRVMNAMLPIVHFEPQRNYVPEPSLYHAPLYKTSVRAGTLSTTGHSTNFVVTVMIPSSRPSDYWISKASALLCQLDD</sequence>
<feature type="domain" description="Dynein heavy chain C-terminal" evidence="11">
    <location>
        <begin position="319"/>
        <end position="600"/>
    </location>
</feature>
<dbReference type="InterPro" id="IPR043160">
    <property type="entry name" value="Dynein_C_barrel"/>
</dbReference>
<dbReference type="GO" id="GO:0051959">
    <property type="term" value="F:dynein light intermediate chain binding"/>
    <property type="evidence" value="ECO:0007669"/>
    <property type="project" value="InterPro"/>
</dbReference>
<dbReference type="Pfam" id="PF18198">
    <property type="entry name" value="AAA_lid_11"/>
    <property type="match status" value="1"/>
</dbReference>
<dbReference type="FunFam" id="3.10.490.20:FF:000005">
    <property type="entry name" value="Dynein axonemal heavy chain 6"/>
    <property type="match status" value="1"/>
</dbReference>
<name>A0A3Q4AWL9_MOLML</name>
<dbReference type="GO" id="GO:0030286">
    <property type="term" value="C:dynein complex"/>
    <property type="evidence" value="ECO:0007669"/>
    <property type="project" value="InterPro"/>
</dbReference>
<dbReference type="Gene3D" id="1.20.1270.280">
    <property type="match status" value="1"/>
</dbReference>